<dbReference type="AlphaFoldDB" id="A0AAV4UK51"/>
<dbReference type="EMBL" id="BPLR01012996">
    <property type="protein sequence ID" value="GIY57964.1"/>
    <property type="molecule type" value="Genomic_DNA"/>
</dbReference>
<evidence type="ECO:0000256" key="1">
    <source>
        <dbReference type="SAM" id="MobiDB-lite"/>
    </source>
</evidence>
<feature type="region of interest" description="Disordered" evidence="1">
    <location>
        <begin position="1"/>
        <end position="26"/>
    </location>
</feature>
<gene>
    <name evidence="2" type="ORF">CEXT_142771</name>
</gene>
<evidence type="ECO:0000313" key="2">
    <source>
        <dbReference type="EMBL" id="GIY57964.1"/>
    </source>
</evidence>
<proteinExistence type="predicted"/>
<organism evidence="2 3">
    <name type="scientific">Caerostris extrusa</name>
    <name type="common">Bark spider</name>
    <name type="synonym">Caerostris bankana</name>
    <dbReference type="NCBI Taxonomy" id="172846"/>
    <lineage>
        <taxon>Eukaryota</taxon>
        <taxon>Metazoa</taxon>
        <taxon>Ecdysozoa</taxon>
        <taxon>Arthropoda</taxon>
        <taxon>Chelicerata</taxon>
        <taxon>Arachnida</taxon>
        <taxon>Araneae</taxon>
        <taxon>Araneomorphae</taxon>
        <taxon>Entelegynae</taxon>
        <taxon>Araneoidea</taxon>
        <taxon>Araneidae</taxon>
        <taxon>Caerostris</taxon>
    </lineage>
</organism>
<comment type="caution">
    <text evidence="2">The sequence shown here is derived from an EMBL/GenBank/DDBJ whole genome shotgun (WGS) entry which is preliminary data.</text>
</comment>
<dbReference type="Proteomes" id="UP001054945">
    <property type="component" value="Unassembled WGS sequence"/>
</dbReference>
<accession>A0AAV4UK51</accession>
<sequence length="115" mass="13024">MKSHKPNSLHRYSIQRPYSGTNQKERKPFDAFDLKLIKLQPFPFSASQFYHNDIPSTLSSLSLLTTTSYLTYLSSILLNSHIPFIPSIACQKKSFTSSSRVNSARLFNTSHPPSS</sequence>
<evidence type="ECO:0000313" key="3">
    <source>
        <dbReference type="Proteomes" id="UP001054945"/>
    </source>
</evidence>
<reference evidence="2 3" key="1">
    <citation type="submission" date="2021-06" db="EMBL/GenBank/DDBJ databases">
        <title>Caerostris extrusa draft genome.</title>
        <authorList>
            <person name="Kono N."/>
            <person name="Arakawa K."/>
        </authorList>
    </citation>
    <scope>NUCLEOTIDE SEQUENCE [LARGE SCALE GENOMIC DNA]</scope>
</reference>
<name>A0AAV4UK51_CAEEX</name>
<protein>
    <submittedName>
        <fullName evidence="2">Uncharacterized protein</fullName>
    </submittedName>
</protein>
<keyword evidence="3" id="KW-1185">Reference proteome</keyword>